<keyword evidence="1" id="KW-0812">Transmembrane</keyword>
<evidence type="ECO:0000256" key="2">
    <source>
        <dbReference type="SAM" id="SignalP"/>
    </source>
</evidence>
<proteinExistence type="predicted"/>
<dbReference type="Proteomes" id="UP000593737">
    <property type="component" value="Chromosome"/>
</dbReference>
<feature type="transmembrane region" description="Helical" evidence="1">
    <location>
        <begin position="160"/>
        <end position="182"/>
    </location>
</feature>
<reference evidence="3 4" key="1">
    <citation type="journal article" date="2020" name="ISME J.">
        <title>Enrichment and physiological characterization of a novel comammox Nitrospira indicates ammonium inhibition of complete nitrification.</title>
        <authorList>
            <person name="Sakoula D."/>
            <person name="Koch H."/>
            <person name="Frank J."/>
            <person name="Jetten M.S.M."/>
            <person name="van Kessel M.A.H.J."/>
            <person name="Lucker S."/>
        </authorList>
    </citation>
    <scope>NUCLEOTIDE SEQUENCE [LARGE SCALE GENOMIC DNA]</scope>
    <source>
        <strain evidence="3">Comreactor17</strain>
    </source>
</reference>
<dbReference type="AlphaFoldDB" id="A0A7S8FGJ4"/>
<feature type="signal peptide" evidence="2">
    <location>
        <begin position="1"/>
        <end position="26"/>
    </location>
</feature>
<accession>A0A7S8FGJ4</accession>
<evidence type="ECO:0000313" key="4">
    <source>
        <dbReference type="Proteomes" id="UP000593737"/>
    </source>
</evidence>
<dbReference type="EMBL" id="CP047423">
    <property type="protein sequence ID" value="QPD05392.1"/>
    <property type="molecule type" value="Genomic_DNA"/>
</dbReference>
<evidence type="ECO:0000313" key="3">
    <source>
        <dbReference type="EMBL" id="QPD05392.1"/>
    </source>
</evidence>
<organism evidence="3 4">
    <name type="scientific">Candidatus Nitrospira kreftii</name>
    <dbReference type="NCBI Taxonomy" id="2652173"/>
    <lineage>
        <taxon>Bacteria</taxon>
        <taxon>Pseudomonadati</taxon>
        <taxon>Nitrospirota</taxon>
        <taxon>Nitrospiria</taxon>
        <taxon>Nitrospirales</taxon>
        <taxon>Nitrospiraceae</taxon>
        <taxon>Nitrospira</taxon>
    </lineage>
</organism>
<protein>
    <submittedName>
        <fullName evidence="3">Uncharacterized protein</fullName>
    </submittedName>
</protein>
<sequence length="197" mass="21963">MFRYGLIRALACSVFLLVFAPFPALAQHGHELASDTCVLHIGPYKMYFASYLPDTFYDRKFCQELPGVGNAVLVLDYVEHEIRSLPVEVRIVQDTGSEDNLDAITITHLPTKVYPTGSISVKHNFENPGKFVGLVSIGDNHEHVTRFSFSVGQQGVMSHLTHYIMVIVPVMVGLAVAVFFVIRDRRKPTQVTRVVGS</sequence>
<keyword evidence="2" id="KW-0732">Signal</keyword>
<keyword evidence="1" id="KW-0472">Membrane</keyword>
<dbReference type="KEGG" id="nkf:Nkreftii_003166"/>
<gene>
    <name evidence="3" type="ORF">Nkreftii_003166</name>
</gene>
<feature type="chain" id="PRO_5032995266" evidence="2">
    <location>
        <begin position="27"/>
        <end position="197"/>
    </location>
</feature>
<name>A0A7S8FGJ4_9BACT</name>
<evidence type="ECO:0000256" key="1">
    <source>
        <dbReference type="SAM" id="Phobius"/>
    </source>
</evidence>
<keyword evidence="1" id="KW-1133">Transmembrane helix</keyword>